<name>A0A9X2FDT6_9BACT</name>
<dbReference type="PANTHER" id="PTHR40099:SF1">
    <property type="entry name" value="ACETOLACTATE SYNTHASE, SMALL SUBUNIT"/>
    <property type="match status" value="1"/>
</dbReference>
<evidence type="ECO:0000313" key="3">
    <source>
        <dbReference type="Proteomes" id="UP001155241"/>
    </source>
</evidence>
<dbReference type="InterPro" id="IPR045739">
    <property type="entry name" value="ACT_dom_pair"/>
</dbReference>
<reference evidence="2" key="1">
    <citation type="submission" date="2022-06" db="EMBL/GenBank/DDBJ databases">
        <title>Aeoliella straminimaris, a novel planctomycete from sediments.</title>
        <authorList>
            <person name="Vitorino I.R."/>
            <person name="Lage O.M."/>
        </authorList>
    </citation>
    <scope>NUCLEOTIDE SEQUENCE</scope>
    <source>
        <strain evidence="2">ICT_H6.2</strain>
    </source>
</reference>
<accession>A0A9X2FDT6</accession>
<dbReference type="Gene3D" id="3.30.2130.10">
    <property type="entry name" value="VC0802-like"/>
    <property type="match status" value="1"/>
</dbReference>
<feature type="domain" description="ACT" evidence="1">
    <location>
        <begin position="13"/>
        <end position="127"/>
    </location>
</feature>
<sequence length="133" mass="14546">MLKARQGKEVVVRMADEIGGLAKFSKVVAEKGVNTLAMSAWVEGDEGVVRLVTDDTLRTTEALEKHGYKLEVRDVVLVDTAHKPGALRHLTDTLAEAHIDLTHLFASATIAQDECLVVFNSSNNEHAIVLLDR</sequence>
<organism evidence="2 3">
    <name type="scientific">Aeoliella straminimaris</name>
    <dbReference type="NCBI Taxonomy" id="2954799"/>
    <lineage>
        <taxon>Bacteria</taxon>
        <taxon>Pseudomonadati</taxon>
        <taxon>Planctomycetota</taxon>
        <taxon>Planctomycetia</taxon>
        <taxon>Pirellulales</taxon>
        <taxon>Lacipirellulaceae</taxon>
        <taxon>Aeoliella</taxon>
    </lineage>
</organism>
<dbReference type="SUPFAM" id="SSF55021">
    <property type="entry name" value="ACT-like"/>
    <property type="match status" value="1"/>
</dbReference>
<evidence type="ECO:0000259" key="1">
    <source>
        <dbReference type="Pfam" id="PF19571"/>
    </source>
</evidence>
<evidence type="ECO:0000313" key="2">
    <source>
        <dbReference type="EMBL" id="MCO6042406.1"/>
    </source>
</evidence>
<keyword evidence="3" id="KW-1185">Reference proteome</keyword>
<dbReference type="InterPro" id="IPR045865">
    <property type="entry name" value="ACT-like_dom_sf"/>
</dbReference>
<dbReference type="PANTHER" id="PTHR40099">
    <property type="entry name" value="ACETOLACTATE SYNTHASE, SMALL SUBUNIT"/>
    <property type="match status" value="1"/>
</dbReference>
<dbReference type="AlphaFoldDB" id="A0A9X2FDT6"/>
<protein>
    <recommendedName>
        <fullName evidence="1">ACT domain-containing protein</fullName>
    </recommendedName>
</protein>
<dbReference type="RefSeq" id="WP_252850506.1">
    <property type="nucleotide sequence ID" value="NZ_JAMXLR010000003.1"/>
</dbReference>
<proteinExistence type="predicted"/>
<dbReference type="Pfam" id="PF19571">
    <property type="entry name" value="ACT_8"/>
    <property type="match status" value="1"/>
</dbReference>
<dbReference type="Proteomes" id="UP001155241">
    <property type="component" value="Unassembled WGS sequence"/>
</dbReference>
<gene>
    <name evidence="2" type="ORF">NG895_00660</name>
</gene>
<dbReference type="EMBL" id="JAMXLR010000003">
    <property type="protein sequence ID" value="MCO6042406.1"/>
    <property type="molecule type" value="Genomic_DNA"/>
</dbReference>
<comment type="caution">
    <text evidence="2">The sequence shown here is derived from an EMBL/GenBank/DDBJ whole genome shotgun (WGS) entry which is preliminary data.</text>
</comment>